<accession>A0AAW1NX25</accession>
<dbReference type="CDD" id="cd07363">
    <property type="entry name" value="45_DOPA_Dioxygenase"/>
    <property type="match status" value="1"/>
</dbReference>
<dbReference type="GO" id="GO:0008198">
    <property type="term" value="F:ferrous iron binding"/>
    <property type="evidence" value="ECO:0007669"/>
    <property type="project" value="InterPro"/>
</dbReference>
<dbReference type="Proteomes" id="UP001465755">
    <property type="component" value="Unassembled WGS sequence"/>
</dbReference>
<dbReference type="InterPro" id="IPR004183">
    <property type="entry name" value="Xdiol_dOase_suB"/>
</dbReference>
<keyword evidence="8" id="KW-1185">Reference proteome</keyword>
<dbReference type="InterPro" id="IPR014436">
    <property type="entry name" value="Extradiol_dOase_DODA"/>
</dbReference>
<proteinExistence type="inferred from homology"/>
<dbReference type="GO" id="GO:0008270">
    <property type="term" value="F:zinc ion binding"/>
    <property type="evidence" value="ECO:0007669"/>
    <property type="project" value="InterPro"/>
</dbReference>
<evidence type="ECO:0000256" key="3">
    <source>
        <dbReference type="ARBA" id="ARBA00022723"/>
    </source>
</evidence>
<reference evidence="7 8" key="1">
    <citation type="journal article" date="2024" name="Nat. Commun.">
        <title>Phylogenomics reveals the evolutionary origins of lichenization in chlorophyte algae.</title>
        <authorList>
            <person name="Puginier C."/>
            <person name="Libourel C."/>
            <person name="Otte J."/>
            <person name="Skaloud P."/>
            <person name="Haon M."/>
            <person name="Grisel S."/>
            <person name="Petersen M."/>
            <person name="Berrin J.G."/>
            <person name="Delaux P.M."/>
            <person name="Dal Grande F."/>
            <person name="Keller J."/>
        </authorList>
    </citation>
    <scope>NUCLEOTIDE SEQUENCE [LARGE SCALE GENOMIC DNA]</scope>
    <source>
        <strain evidence="7 8">SAG 2036</strain>
    </source>
</reference>
<comment type="caution">
    <text evidence="7">The sequence shown here is derived from an EMBL/GenBank/DDBJ whole genome shotgun (WGS) entry which is preliminary data.</text>
</comment>
<evidence type="ECO:0000256" key="5">
    <source>
        <dbReference type="ARBA" id="ARBA00023002"/>
    </source>
</evidence>
<gene>
    <name evidence="7" type="ORF">WJX73_001525</name>
</gene>
<dbReference type="GO" id="GO:0016702">
    <property type="term" value="F:oxidoreductase activity, acting on single donors with incorporation of molecular oxygen, incorporation of two atoms of oxygen"/>
    <property type="evidence" value="ECO:0007669"/>
    <property type="project" value="UniProtKB-ARBA"/>
</dbReference>
<dbReference type="SUPFAM" id="SSF53213">
    <property type="entry name" value="LigB-like"/>
    <property type="match status" value="1"/>
</dbReference>
<evidence type="ECO:0000313" key="7">
    <source>
        <dbReference type="EMBL" id="KAK9802554.1"/>
    </source>
</evidence>
<organism evidence="7 8">
    <name type="scientific">Symbiochloris irregularis</name>
    <dbReference type="NCBI Taxonomy" id="706552"/>
    <lineage>
        <taxon>Eukaryota</taxon>
        <taxon>Viridiplantae</taxon>
        <taxon>Chlorophyta</taxon>
        <taxon>core chlorophytes</taxon>
        <taxon>Trebouxiophyceae</taxon>
        <taxon>Trebouxiales</taxon>
        <taxon>Trebouxiaceae</taxon>
        <taxon>Symbiochloris</taxon>
    </lineage>
</organism>
<dbReference type="AlphaFoldDB" id="A0AAW1NX25"/>
<sequence>MTSAAPPLLYDYYGFPAAAYKLSWPAPGSPELGKRVQEVLGSAGIKSAANAKRGFDHGTFVPLMMAYPKADVPTVQLSLNANLDPRQHLAIGRALQPLRDEGVYIIASGMTYHNMAGFRHEHGSEDSQVFSDWLVDVVTKRSDGERAELLEQWEQGPKARAAHPREEHLMPLMVAVGAAGSDAGSVAFDGSHMGMRCLSFMFG</sequence>
<evidence type="ECO:0000256" key="1">
    <source>
        <dbReference type="ARBA" id="ARBA00001947"/>
    </source>
</evidence>
<dbReference type="PANTHER" id="PTHR30096">
    <property type="entry name" value="4,5-DOPA DIOXYGENASE EXTRADIOL-LIKE PROTEIN"/>
    <property type="match status" value="1"/>
</dbReference>
<keyword evidence="5" id="KW-0560">Oxidoreductase</keyword>
<dbReference type="Pfam" id="PF02900">
    <property type="entry name" value="LigB"/>
    <property type="match status" value="1"/>
</dbReference>
<dbReference type="EMBL" id="JALJOQ010000071">
    <property type="protein sequence ID" value="KAK9802554.1"/>
    <property type="molecule type" value="Genomic_DNA"/>
</dbReference>
<evidence type="ECO:0000256" key="2">
    <source>
        <dbReference type="ARBA" id="ARBA00007581"/>
    </source>
</evidence>
<evidence type="ECO:0000256" key="4">
    <source>
        <dbReference type="ARBA" id="ARBA00022833"/>
    </source>
</evidence>
<name>A0AAW1NX25_9CHLO</name>
<dbReference type="Gene3D" id="3.40.830.10">
    <property type="entry name" value="LigB-like"/>
    <property type="match status" value="1"/>
</dbReference>
<keyword evidence="4" id="KW-0862">Zinc</keyword>
<dbReference type="PANTHER" id="PTHR30096:SF0">
    <property type="entry name" value="4,5-DOPA DIOXYGENASE EXTRADIOL-LIKE PROTEIN"/>
    <property type="match status" value="1"/>
</dbReference>
<feature type="domain" description="Extradiol ring-cleavage dioxygenase class III enzyme subunit B" evidence="6">
    <location>
        <begin position="7"/>
        <end position="185"/>
    </location>
</feature>
<protein>
    <recommendedName>
        <fullName evidence="6">Extradiol ring-cleavage dioxygenase class III enzyme subunit B domain-containing protein</fullName>
    </recommendedName>
</protein>
<comment type="similarity">
    <text evidence="2">Belongs to the DODA-type extradiol aromatic ring-opening dioxygenase family.</text>
</comment>
<evidence type="ECO:0000259" key="6">
    <source>
        <dbReference type="Pfam" id="PF02900"/>
    </source>
</evidence>
<evidence type="ECO:0000313" key="8">
    <source>
        <dbReference type="Proteomes" id="UP001465755"/>
    </source>
</evidence>
<keyword evidence="3" id="KW-0479">Metal-binding</keyword>
<comment type="cofactor">
    <cofactor evidence="1">
        <name>Zn(2+)</name>
        <dbReference type="ChEBI" id="CHEBI:29105"/>
    </cofactor>
</comment>